<dbReference type="PANTHER" id="PTHR47893">
    <property type="entry name" value="REGULATORY PROTEIN PCHR"/>
    <property type="match status" value="1"/>
</dbReference>
<dbReference type="InterPro" id="IPR053142">
    <property type="entry name" value="PchR_regulatory_protein"/>
</dbReference>
<dbReference type="PRINTS" id="PR00032">
    <property type="entry name" value="HTHARAC"/>
</dbReference>
<dbReference type="PROSITE" id="PS01124">
    <property type="entry name" value="HTH_ARAC_FAMILY_2"/>
    <property type="match status" value="1"/>
</dbReference>
<evidence type="ECO:0000259" key="4">
    <source>
        <dbReference type="PROSITE" id="PS01124"/>
    </source>
</evidence>
<name>A0A378RKK4_MYROD</name>
<gene>
    <name evidence="5" type="primary">btr_6</name>
    <name evidence="5" type="ORF">NCTC11179_01051</name>
</gene>
<dbReference type="Proteomes" id="UP000255024">
    <property type="component" value="Unassembled WGS sequence"/>
</dbReference>
<dbReference type="InterPro" id="IPR009057">
    <property type="entry name" value="Homeodomain-like_sf"/>
</dbReference>
<dbReference type="SMART" id="SM00342">
    <property type="entry name" value="HTH_ARAC"/>
    <property type="match status" value="1"/>
</dbReference>
<dbReference type="GO" id="GO:0043565">
    <property type="term" value="F:sequence-specific DNA binding"/>
    <property type="evidence" value="ECO:0007669"/>
    <property type="project" value="InterPro"/>
</dbReference>
<dbReference type="InterPro" id="IPR018060">
    <property type="entry name" value="HTH_AraC"/>
</dbReference>
<dbReference type="RefSeq" id="WP_115090438.1">
    <property type="nucleotide sequence ID" value="NZ_CP068107.1"/>
</dbReference>
<keyword evidence="3" id="KW-0804">Transcription</keyword>
<dbReference type="Pfam" id="PF12833">
    <property type="entry name" value="HTH_18"/>
    <property type="match status" value="1"/>
</dbReference>
<evidence type="ECO:0000256" key="3">
    <source>
        <dbReference type="ARBA" id="ARBA00023163"/>
    </source>
</evidence>
<evidence type="ECO:0000313" key="5">
    <source>
        <dbReference type="EMBL" id="STZ27515.1"/>
    </source>
</evidence>
<reference evidence="5 6" key="1">
    <citation type="submission" date="2018-06" db="EMBL/GenBank/DDBJ databases">
        <authorList>
            <consortium name="Pathogen Informatics"/>
            <person name="Doyle S."/>
        </authorList>
    </citation>
    <scope>NUCLEOTIDE SEQUENCE [LARGE SCALE GENOMIC DNA]</scope>
    <source>
        <strain evidence="5 6">NCTC11179</strain>
    </source>
</reference>
<proteinExistence type="predicted"/>
<keyword evidence="1" id="KW-0805">Transcription regulation</keyword>
<dbReference type="Gene3D" id="1.10.10.60">
    <property type="entry name" value="Homeodomain-like"/>
    <property type="match status" value="2"/>
</dbReference>
<sequence length="299" mass="35030">MLQSIPQQSFFIDKHHQEGKEYQMDITIIQTPIAVIKHGIYTAEHDFYHTVVPTKESILTCSCIQGSSLTLNHENLNIQEQGSLLFQEQAVPYEHLMKTDQNKKGEFLEIAVERRFIASLFEEERDYLAELLEKQSPKLSFDLNLTTLQVLQQLIANPFQGKLAQHYLDNKIEELHLLQYANWSYQKEQKHPSLHKKDEEALHEVKHFINSHYNKSFTLIELAHQVGINQTKLKKGFKSLFGTTTFKYIHDLRMKKALEMIQSQTYTIYEIAEFVGYKHSHHFTAAFKKYYGQLPTQVK</sequence>
<organism evidence="5 6">
    <name type="scientific">Myroides odoratus</name>
    <name type="common">Flavobacterium odoratum</name>
    <dbReference type="NCBI Taxonomy" id="256"/>
    <lineage>
        <taxon>Bacteria</taxon>
        <taxon>Pseudomonadati</taxon>
        <taxon>Bacteroidota</taxon>
        <taxon>Flavobacteriia</taxon>
        <taxon>Flavobacteriales</taxon>
        <taxon>Flavobacteriaceae</taxon>
        <taxon>Myroides</taxon>
    </lineage>
</organism>
<feature type="domain" description="HTH araC/xylS-type" evidence="4">
    <location>
        <begin position="203"/>
        <end position="299"/>
    </location>
</feature>
<dbReference type="SUPFAM" id="SSF46689">
    <property type="entry name" value="Homeodomain-like"/>
    <property type="match status" value="2"/>
</dbReference>
<dbReference type="EMBL" id="UGQL01000001">
    <property type="protein sequence ID" value="STZ27515.1"/>
    <property type="molecule type" value="Genomic_DNA"/>
</dbReference>
<evidence type="ECO:0000256" key="2">
    <source>
        <dbReference type="ARBA" id="ARBA00023125"/>
    </source>
</evidence>
<dbReference type="AlphaFoldDB" id="A0A378RKK4"/>
<keyword evidence="6" id="KW-1185">Reference proteome</keyword>
<dbReference type="InterPro" id="IPR020449">
    <property type="entry name" value="Tscrpt_reg_AraC-type_HTH"/>
</dbReference>
<keyword evidence="2" id="KW-0238">DNA-binding</keyword>
<accession>A0A378RKK4</accession>
<dbReference type="GO" id="GO:0003700">
    <property type="term" value="F:DNA-binding transcription factor activity"/>
    <property type="evidence" value="ECO:0007669"/>
    <property type="project" value="InterPro"/>
</dbReference>
<dbReference type="PANTHER" id="PTHR47893:SF1">
    <property type="entry name" value="REGULATORY PROTEIN PCHR"/>
    <property type="match status" value="1"/>
</dbReference>
<protein>
    <submittedName>
        <fullName evidence="5">Bacillibactin transport regulator</fullName>
    </submittedName>
</protein>
<evidence type="ECO:0000256" key="1">
    <source>
        <dbReference type="ARBA" id="ARBA00023015"/>
    </source>
</evidence>
<evidence type="ECO:0000313" key="6">
    <source>
        <dbReference type="Proteomes" id="UP000255024"/>
    </source>
</evidence>